<evidence type="ECO:0000313" key="3">
    <source>
        <dbReference type="EMBL" id="TCD70794.1"/>
    </source>
</evidence>
<evidence type="ECO:0000313" key="4">
    <source>
        <dbReference type="Proteomes" id="UP000292702"/>
    </source>
</evidence>
<feature type="compositionally biased region" description="Low complexity" evidence="1">
    <location>
        <begin position="196"/>
        <end position="209"/>
    </location>
</feature>
<dbReference type="Proteomes" id="UP000292702">
    <property type="component" value="Unassembled WGS sequence"/>
</dbReference>
<reference evidence="3 4" key="1">
    <citation type="submission" date="2018-11" db="EMBL/GenBank/DDBJ databases">
        <title>Genome assembly of Steccherinum ochraceum LE-BIN_3174, the white-rot fungus of the Steccherinaceae family (The Residual Polyporoid clade, Polyporales, Basidiomycota).</title>
        <authorList>
            <person name="Fedorova T.V."/>
            <person name="Glazunova O.A."/>
            <person name="Landesman E.O."/>
            <person name="Moiseenko K.V."/>
            <person name="Psurtseva N.V."/>
            <person name="Savinova O.S."/>
            <person name="Shakhova N.V."/>
            <person name="Tyazhelova T.V."/>
            <person name="Vasina D.V."/>
        </authorList>
    </citation>
    <scope>NUCLEOTIDE SEQUENCE [LARGE SCALE GENOMIC DNA]</scope>
    <source>
        <strain evidence="3 4">LE-BIN_3174</strain>
    </source>
</reference>
<organism evidence="3 4">
    <name type="scientific">Steccherinum ochraceum</name>
    <dbReference type="NCBI Taxonomy" id="92696"/>
    <lineage>
        <taxon>Eukaryota</taxon>
        <taxon>Fungi</taxon>
        <taxon>Dikarya</taxon>
        <taxon>Basidiomycota</taxon>
        <taxon>Agaricomycotina</taxon>
        <taxon>Agaricomycetes</taxon>
        <taxon>Polyporales</taxon>
        <taxon>Steccherinaceae</taxon>
        <taxon>Steccherinum</taxon>
    </lineage>
</organism>
<sequence length="411" mass="42739">MEIDTSLPAGPPGQPPYHLLFVPLTSSPYANAYQLDFATDSTEVSFVQTFPSDTPYVIVGSDGSSFSSGGTTNATNVASGTVTDCLADKSSSRFDWSITTVNSCAPAHVSWDNAHGIPSFYGIIPGGQSFIIPQDRTSTANGFDWISGVAPGSTFYIIGNDDRGPGTGGVQRVDVALSLTPTNAPCPNPSGLVQASTTSSSSSSEPTSTGDGTQVESSNKRSALNAGVIAGGIVGGVVGLGLILLSLFLWHRLRRSKHTRPVDLVYEGDSEVGAHSPSFPHTHTNPDPYFVWNADISAATDSTTAISASDRQLDVGQSESETSGTSAASDFAAALLPPTTTGSRKGASLLKNVRVVMHEDSGFRPEGGENLEEVVELPPAYTNLKPVVVAAAQRNATAPDTLSESREGRSV</sequence>
<feature type="transmembrane region" description="Helical" evidence="2">
    <location>
        <begin position="226"/>
        <end position="250"/>
    </location>
</feature>
<dbReference type="EMBL" id="RWJN01000015">
    <property type="protein sequence ID" value="TCD70794.1"/>
    <property type="molecule type" value="Genomic_DNA"/>
</dbReference>
<gene>
    <name evidence="3" type="ORF">EIP91_001825</name>
</gene>
<name>A0A4R0S2T4_9APHY</name>
<keyword evidence="4" id="KW-1185">Reference proteome</keyword>
<dbReference type="STRING" id="92696.A0A4R0S2T4"/>
<evidence type="ECO:0000256" key="1">
    <source>
        <dbReference type="SAM" id="MobiDB-lite"/>
    </source>
</evidence>
<keyword evidence="2" id="KW-1133">Transmembrane helix</keyword>
<comment type="caution">
    <text evidence="3">The sequence shown here is derived from an EMBL/GenBank/DDBJ whole genome shotgun (WGS) entry which is preliminary data.</text>
</comment>
<feature type="region of interest" description="Disordered" evidence="1">
    <location>
        <begin position="182"/>
        <end position="218"/>
    </location>
</feature>
<protein>
    <recommendedName>
        <fullName evidence="5">Mid2 domain-containing protein</fullName>
    </recommendedName>
</protein>
<accession>A0A4R0S2T4</accession>
<keyword evidence="2" id="KW-0472">Membrane</keyword>
<dbReference type="AlphaFoldDB" id="A0A4R0S2T4"/>
<keyword evidence="2" id="KW-0812">Transmembrane</keyword>
<dbReference type="OrthoDB" id="3267813at2759"/>
<evidence type="ECO:0008006" key="5">
    <source>
        <dbReference type="Google" id="ProtNLM"/>
    </source>
</evidence>
<proteinExistence type="predicted"/>
<feature type="compositionally biased region" description="Polar residues" evidence="1">
    <location>
        <begin position="182"/>
        <end position="195"/>
    </location>
</feature>
<evidence type="ECO:0000256" key="2">
    <source>
        <dbReference type="SAM" id="Phobius"/>
    </source>
</evidence>